<dbReference type="InterPro" id="IPR017850">
    <property type="entry name" value="Alkaline_phosphatase_core_sf"/>
</dbReference>
<dbReference type="Proteomes" id="UP000237819">
    <property type="component" value="Unassembled WGS sequence"/>
</dbReference>
<proteinExistence type="predicted"/>
<name>A0A2S8GKG7_9BACT</name>
<dbReference type="PROSITE" id="PS51318">
    <property type="entry name" value="TAT"/>
    <property type="match status" value="1"/>
</dbReference>
<dbReference type="OrthoDB" id="127333at2"/>
<gene>
    <name evidence="1" type="ORF">C5Y93_17150</name>
</gene>
<dbReference type="InterPro" id="IPR010869">
    <property type="entry name" value="DUF1501"/>
</dbReference>
<organism evidence="1 2">
    <name type="scientific">Blastopirellula marina</name>
    <dbReference type="NCBI Taxonomy" id="124"/>
    <lineage>
        <taxon>Bacteria</taxon>
        <taxon>Pseudomonadati</taxon>
        <taxon>Planctomycetota</taxon>
        <taxon>Planctomycetia</taxon>
        <taxon>Pirellulales</taxon>
        <taxon>Pirellulaceae</taxon>
        <taxon>Blastopirellula</taxon>
    </lineage>
</organism>
<sequence length="478" mass="53112">MTSDIHQGADRQTRRSFLGSAGVALGAMSLQGLLSRSALADDASLPHFAPKVKRVIYLCQSGAPSQQDLFDYKPALLARQGEEIPDSIRMGQRLTTMTSDQSSLPLTPSKFAFQQYGKSGMWFSELVPHQAGIADQMCQIRSMHTEAINHDPGMTMLFTGHQLPGRPSMGSWLSYGLGSESEELPSFVVLVSQGSAMLSQQPIFDRLWSSGFLSSRFQGVRFRGSGDPVLYLNNPAGISADDRRRVLDTLSQMNLRQASEVGDPEIESRVAQYEMAYRMQMSIPTLTDFSDEPESVFAAYGEDARKPGSYAANCLLARRLAERGVRYIQLFHRGWDQHRDLNAQLPLQCRDTDQASAALVNDLARLGMLEETLVVWGGEFGRTSFAQGKLETGDYGRDHHGRCFTMWLAGGGVKQGHVHGSTDELGYNITEDPVHVHDLNATILHLMGIDHKRFTYRFQSRDYRLTDIHGNVVESILT</sequence>
<reference evidence="1 2" key="1">
    <citation type="submission" date="2018-02" db="EMBL/GenBank/DDBJ databases">
        <title>Comparative genomes isolates from brazilian mangrove.</title>
        <authorList>
            <person name="Araujo J.E."/>
            <person name="Taketani R.G."/>
            <person name="Silva M.C.P."/>
            <person name="Loureco M.V."/>
            <person name="Andreote F.D."/>
        </authorList>
    </citation>
    <scope>NUCLEOTIDE SEQUENCE [LARGE SCALE GENOMIC DNA]</scope>
    <source>
        <strain evidence="1 2">Nap-Phe MGV</strain>
    </source>
</reference>
<dbReference type="AlphaFoldDB" id="A0A2S8GKG7"/>
<comment type="caution">
    <text evidence="1">The sequence shown here is derived from an EMBL/GenBank/DDBJ whole genome shotgun (WGS) entry which is preliminary data.</text>
</comment>
<dbReference type="SUPFAM" id="SSF53649">
    <property type="entry name" value="Alkaline phosphatase-like"/>
    <property type="match status" value="1"/>
</dbReference>
<dbReference type="EMBL" id="PUHZ01000017">
    <property type="protein sequence ID" value="PQO44928.1"/>
    <property type="molecule type" value="Genomic_DNA"/>
</dbReference>
<dbReference type="Pfam" id="PF07394">
    <property type="entry name" value="DUF1501"/>
    <property type="match status" value="1"/>
</dbReference>
<protein>
    <submittedName>
        <fullName evidence="1">Sulfatase</fullName>
    </submittedName>
</protein>
<dbReference type="InterPro" id="IPR006311">
    <property type="entry name" value="TAT_signal"/>
</dbReference>
<evidence type="ECO:0000313" key="1">
    <source>
        <dbReference type="EMBL" id="PQO44928.1"/>
    </source>
</evidence>
<accession>A0A2S8GKG7</accession>
<dbReference type="PANTHER" id="PTHR43737">
    <property type="entry name" value="BLL7424 PROTEIN"/>
    <property type="match status" value="1"/>
</dbReference>
<dbReference type="PANTHER" id="PTHR43737:SF1">
    <property type="entry name" value="DUF1501 DOMAIN-CONTAINING PROTEIN"/>
    <property type="match status" value="1"/>
</dbReference>
<evidence type="ECO:0000313" key="2">
    <source>
        <dbReference type="Proteomes" id="UP000237819"/>
    </source>
</evidence>